<feature type="region of interest" description="Disordered" evidence="1">
    <location>
        <begin position="242"/>
        <end position="268"/>
    </location>
</feature>
<dbReference type="PANTHER" id="PTHR42470:SF2">
    <property type="match status" value="1"/>
</dbReference>
<feature type="domain" description="DUF7924" evidence="2">
    <location>
        <begin position="318"/>
        <end position="543"/>
    </location>
</feature>
<feature type="compositionally biased region" description="Polar residues" evidence="1">
    <location>
        <begin position="140"/>
        <end position="164"/>
    </location>
</feature>
<feature type="compositionally biased region" description="Polar residues" evidence="1">
    <location>
        <begin position="242"/>
        <end position="255"/>
    </location>
</feature>
<sequence>MGTQTVLKDQLGKGRDKQRRCRVRWLWGIHADPSKAEISTDTQTRGQRTSLIVVSNIRFRSQPAFPILNVLIEAPPQLPKLQDPSPTPHTSSIWPRVKQNETSEKLGGNARCPKTKVEARPQGIKKEQPQLLHPRRSTRLQRLQEQTISKAANTDPKCSTTRNAPSKEAEDRKRKRLREDESFHPPSSKRRRPPPPLEDTICENRVAEISEQFEEFRWPKEYSRPEPSMSYLLAIKKSSSSLRGKQSEVGSTGSDQKPREAKSSPYARPSYETLLATKGSFMGKFDLGITDTSKKLCQTLLDTKQPVPQQSLFRDDVFDETCEAVRARNEAMAVRDITPLICPSAQVLRIFGASHLKALNESVDERWNCARPICGPRPQPDYSVGFGRSAFTNTQLEKLAPFVGEVADTSTSIFMATWQMYFPFLTCEVKCGAAALDVADRQNAHSMTLAVRATVELFRLVNRERELHREILAFSISHDHETVRIYGHYPVIDGNETTCYRHPIRKFDFTELDGEKKWISYMFTTNVYNIWMPGHLKSICSVIDTLSPDIIEAWQQSELGESGLSQGKVKISRKEIQDANTKTIVSTDSKFVYNVDKTELILQMVENEQFCPGLYPVTISHDYKIRQRLSLTRHIKDNGTTIDLCSRYTKENIKYESKVPTEVD</sequence>
<dbReference type="EMBL" id="JAAMPI010000352">
    <property type="protein sequence ID" value="KAF4632378.1"/>
    <property type="molecule type" value="Genomic_DNA"/>
</dbReference>
<comment type="caution">
    <text evidence="3">The sequence shown here is derived from an EMBL/GenBank/DDBJ whole genome shotgun (WGS) entry which is preliminary data.</text>
</comment>
<feature type="region of interest" description="Disordered" evidence="1">
    <location>
        <begin position="79"/>
        <end position="199"/>
    </location>
</feature>
<reference evidence="3 4" key="1">
    <citation type="submission" date="2020-03" db="EMBL/GenBank/DDBJ databases">
        <title>Draft Genome Sequence of Cudoniella acicularis.</title>
        <authorList>
            <person name="Buettner E."/>
            <person name="Kellner H."/>
        </authorList>
    </citation>
    <scope>NUCLEOTIDE SEQUENCE [LARGE SCALE GENOMIC DNA]</scope>
    <source>
        <strain evidence="3 4">DSM 108380</strain>
    </source>
</reference>
<evidence type="ECO:0000313" key="3">
    <source>
        <dbReference type="EMBL" id="KAF4632378.1"/>
    </source>
</evidence>
<dbReference type="Pfam" id="PF25545">
    <property type="entry name" value="DUF7924"/>
    <property type="match status" value="1"/>
</dbReference>
<dbReference type="PANTHER" id="PTHR42470">
    <property type="entry name" value="VAST DOMAIN-CONTAINING PROTEIN"/>
    <property type="match status" value="1"/>
</dbReference>
<dbReference type="OrthoDB" id="5132737at2759"/>
<evidence type="ECO:0000259" key="2">
    <source>
        <dbReference type="Pfam" id="PF25545"/>
    </source>
</evidence>
<feature type="compositionally biased region" description="Basic and acidic residues" evidence="1">
    <location>
        <begin position="165"/>
        <end position="183"/>
    </location>
</feature>
<name>A0A8H4RMP5_9HELO</name>
<feature type="compositionally biased region" description="Basic and acidic residues" evidence="1">
    <location>
        <begin position="115"/>
        <end position="128"/>
    </location>
</feature>
<accession>A0A8H4RMP5</accession>
<gene>
    <name evidence="3" type="ORF">G7Y89_g5746</name>
</gene>
<proteinExistence type="predicted"/>
<dbReference type="Proteomes" id="UP000566819">
    <property type="component" value="Unassembled WGS sequence"/>
</dbReference>
<organism evidence="3 4">
    <name type="scientific">Cudoniella acicularis</name>
    <dbReference type="NCBI Taxonomy" id="354080"/>
    <lineage>
        <taxon>Eukaryota</taxon>
        <taxon>Fungi</taxon>
        <taxon>Dikarya</taxon>
        <taxon>Ascomycota</taxon>
        <taxon>Pezizomycotina</taxon>
        <taxon>Leotiomycetes</taxon>
        <taxon>Helotiales</taxon>
        <taxon>Tricladiaceae</taxon>
        <taxon>Cudoniella</taxon>
    </lineage>
</organism>
<keyword evidence="4" id="KW-1185">Reference proteome</keyword>
<dbReference type="AlphaFoldDB" id="A0A8H4RMP5"/>
<evidence type="ECO:0000313" key="4">
    <source>
        <dbReference type="Proteomes" id="UP000566819"/>
    </source>
</evidence>
<evidence type="ECO:0000256" key="1">
    <source>
        <dbReference type="SAM" id="MobiDB-lite"/>
    </source>
</evidence>
<dbReference type="InterPro" id="IPR057684">
    <property type="entry name" value="DUF7924"/>
</dbReference>
<protein>
    <recommendedName>
        <fullName evidence="2">DUF7924 domain-containing protein</fullName>
    </recommendedName>
</protein>